<evidence type="ECO:0000256" key="1">
    <source>
        <dbReference type="ARBA" id="ARBA00022441"/>
    </source>
</evidence>
<dbReference type="InterPro" id="IPR006652">
    <property type="entry name" value="Kelch_1"/>
</dbReference>
<dbReference type="SMART" id="SM00612">
    <property type="entry name" value="Kelch"/>
    <property type="match status" value="3"/>
</dbReference>
<keyword evidence="2" id="KW-0677">Repeat</keyword>
<proteinExistence type="predicted"/>
<evidence type="ECO:0000256" key="3">
    <source>
        <dbReference type="SAM" id="MobiDB-lite"/>
    </source>
</evidence>
<evidence type="ECO:0000313" key="4">
    <source>
        <dbReference type="EMBL" id="KAG6482640.1"/>
    </source>
</evidence>
<dbReference type="Pfam" id="PF01344">
    <property type="entry name" value="Kelch_1"/>
    <property type="match status" value="2"/>
</dbReference>
<comment type="caution">
    <text evidence="4">The sequence shown here is derived from an EMBL/GenBank/DDBJ whole genome shotgun (WGS) entry which is preliminary data.</text>
</comment>
<dbReference type="InterPro" id="IPR052439">
    <property type="entry name" value="F-box/Kelch-repeat"/>
</dbReference>
<keyword evidence="1" id="KW-0880">Kelch repeat</keyword>
<feature type="compositionally biased region" description="Basic and acidic residues" evidence="3">
    <location>
        <begin position="48"/>
        <end position="67"/>
    </location>
</feature>
<name>A0A8J5KB96_ZINOF</name>
<dbReference type="PANTHER" id="PTHR46122:SF2">
    <property type="entry name" value="F-BOX_KELCH-REPEAT PROTEIN SKIP11"/>
    <property type="match status" value="1"/>
</dbReference>
<sequence length="437" mass="48907">MIENESCLTRRTLRSSLEQESEWAYMTYQLLEIKTNKRPPSVESLELQEAKVKRERSTEPPPFREETTLPLDESSCPIGGGGGGDDDGFSDTTSLISQIGRDISIKCLLHCSRSNYGILASLNRAFNSLIRTGELYKLRRQAGIIEHWVYFSCNILEWEAYDPYCSRWISLPRMPPNDFFMRSDKESLAVGTELLVFGRDYTSRISHIVLRYSILTNSWSQGVEMNSPRCLFGSASFGERAIVAGGIDARGNILNSAELYNSDTQTWVSLPSMNKPRKMCSGVFMDNKFYVIGGMSSPTELLTCGEEYDIENHTWRIIPNMSQGLNGPSGAPPLVAVVNDELYAADYAEKEVRKYDKQNNSWITLGKLPERPDSVNGWGLAFRACGERLIVIGGPRMLGGGMIELNSWTPRDGPPVWNMIASKHCGSFVYNCAVMGC</sequence>
<organism evidence="4 5">
    <name type="scientific">Zingiber officinale</name>
    <name type="common">Ginger</name>
    <name type="synonym">Amomum zingiber</name>
    <dbReference type="NCBI Taxonomy" id="94328"/>
    <lineage>
        <taxon>Eukaryota</taxon>
        <taxon>Viridiplantae</taxon>
        <taxon>Streptophyta</taxon>
        <taxon>Embryophyta</taxon>
        <taxon>Tracheophyta</taxon>
        <taxon>Spermatophyta</taxon>
        <taxon>Magnoliopsida</taxon>
        <taxon>Liliopsida</taxon>
        <taxon>Zingiberales</taxon>
        <taxon>Zingiberaceae</taxon>
        <taxon>Zingiber</taxon>
    </lineage>
</organism>
<feature type="region of interest" description="Disordered" evidence="3">
    <location>
        <begin position="42"/>
        <end position="87"/>
    </location>
</feature>
<protein>
    <submittedName>
        <fullName evidence="4">Uncharacterized protein</fullName>
    </submittedName>
</protein>
<reference evidence="4 5" key="1">
    <citation type="submission" date="2020-08" db="EMBL/GenBank/DDBJ databases">
        <title>Plant Genome Project.</title>
        <authorList>
            <person name="Zhang R.-G."/>
        </authorList>
    </citation>
    <scope>NUCLEOTIDE SEQUENCE [LARGE SCALE GENOMIC DNA]</scope>
    <source>
        <tissue evidence="4">Rhizome</tissue>
    </source>
</reference>
<keyword evidence="5" id="KW-1185">Reference proteome</keyword>
<evidence type="ECO:0000313" key="5">
    <source>
        <dbReference type="Proteomes" id="UP000734854"/>
    </source>
</evidence>
<accession>A0A8J5KB96</accession>
<dbReference type="GO" id="GO:0005634">
    <property type="term" value="C:nucleus"/>
    <property type="evidence" value="ECO:0007669"/>
    <property type="project" value="UniProtKB-ARBA"/>
</dbReference>
<evidence type="ECO:0000256" key="2">
    <source>
        <dbReference type="ARBA" id="ARBA00022737"/>
    </source>
</evidence>
<dbReference type="OrthoDB" id="191037at2759"/>
<dbReference type="Proteomes" id="UP000734854">
    <property type="component" value="Unassembled WGS sequence"/>
</dbReference>
<dbReference type="AlphaFoldDB" id="A0A8J5KB96"/>
<dbReference type="EMBL" id="JACMSC010000016">
    <property type="protein sequence ID" value="KAG6482640.1"/>
    <property type="molecule type" value="Genomic_DNA"/>
</dbReference>
<dbReference type="PANTHER" id="PTHR46122">
    <property type="entry name" value="GALACTOSE OXIDASE/KELCH REPEAT PROTEIN-RELATED"/>
    <property type="match status" value="1"/>
</dbReference>
<gene>
    <name evidence="4" type="ORF">ZIOFF_059273</name>
</gene>
<dbReference type="FunFam" id="2.120.10.80:FF:000007">
    <property type="entry name" value="F-box/kelch-repeat protein SKIP11"/>
    <property type="match status" value="1"/>
</dbReference>